<keyword evidence="3" id="KW-1185">Reference proteome</keyword>
<evidence type="ECO:0000256" key="1">
    <source>
        <dbReference type="SAM" id="MobiDB-lite"/>
    </source>
</evidence>
<accession>A0AAU9XFA6</accession>
<organism evidence="2 3">
    <name type="scientific">Pocillopora meandrina</name>
    <dbReference type="NCBI Taxonomy" id="46732"/>
    <lineage>
        <taxon>Eukaryota</taxon>
        <taxon>Metazoa</taxon>
        <taxon>Cnidaria</taxon>
        <taxon>Anthozoa</taxon>
        <taxon>Hexacorallia</taxon>
        <taxon>Scleractinia</taxon>
        <taxon>Astrocoeniina</taxon>
        <taxon>Pocilloporidae</taxon>
        <taxon>Pocillopora</taxon>
    </lineage>
</organism>
<evidence type="ECO:0000313" key="2">
    <source>
        <dbReference type="EMBL" id="CAH3145921.1"/>
    </source>
</evidence>
<proteinExistence type="predicted"/>
<evidence type="ECO:0008006" key="4">
    <source>
        <dbReference type="Google" id="ProtNLM"/>
    </source>
</evidence>
<protein>
    <recommendedName>
        <fullName evidence="4">LAGLIDADG endonuclease</fullName>
    </recommendedName>
</protein>
<evidence type="ECO:0000313" key="3">
    <source>
        <dbReference type="Proteomes" id="UP001159428"/>
    </source>
</evidence>
<feature type="compositionally biased region" description="Basic and acidic residues" evidence="1">
    <location>
        <begin position="19"/>
        <end position="33"/>
    </location>
</feature>
<gene>
    <name evidence="2" type="ORF">PMEA_00022804</name>
</gene>
<dbReference type="AlphaFoldDB" id="A0AAU9XFA6"/>
<comment type="caution">
    <text evidence="2">The sequence shown here is derived from an EMBL/GenBank/DDBJ whole genome shotgun (WGS) entry which is preliminary data.</text>
</comment>
<dbReference type="EMBL" id="CALNXJ010000041">
    <property type="protein sequence ID" value="CAH3145921.1"/>
    <property type="molecule type" value="Genomic_DNA"/>
</dbReference>
<reference evidence="2 3" key="1">
    <citation type="submission" date="2022-05" db="EMBL/GenBank/DDBJ databases">
        <authorList>
            <consortium name="Genoscope - CEA"/>
            <person name="William W."/>
        </authorList>
    </citation>
    <scope>NUCLEOTIDE SEQUENCE [LARGE SCALE GENOMIC DNA]</scope>
</reference>
<sequence>MTKNKPKFGALPKLNMPKKSHESSKPSPRPERSVVKFNEGPLPHSCYKGFSELCQRVKSLKSLGDWSLKIFEDKIVLKKTVHPYVLPRLEIIMDDSLGFTVKVLFT</sequence>
<name>A0AAU9XFA6_9CNID</name>
<feature type="region of interest" description="Disordered" evidence="1">
    <location>
        <begin position="1"/>
        <end position="33"/>
    </location>
</feature>
<dbReference type="Proteomes" id="UP001159428">
    <property type="component" value="Unassembled WGS sequence"/>
</dbReference>